<dbReference type="OrthoDB" id="6159439at2759"/>
<feature type="DNA-binding region" description="Homeobox" evidence="7">
    <location>
        <begin position="311"/>
        <end position="370"/>
    </location>
</feature>
<keyword evidence="2" id="KW-0805">Transcription regulation</keyword>
<dbReference type="InterPro" id="IPR009057">
    <property type="entry name" value="Homeodomain-like_sf"/>
</dbReference>
<dbReference type="InterPro" id="IPR050762">
    <property type="entry name" value="HD-ZIP_Homeobox_LZ_Class_II"/>
</dbReference>
<dbReference type="PANTHER" id="PTHR45714:SF34">
    <property type="entry name" value="HOMEOBOX-LEUCINE ZIPPER PROTEIN HAT9"/>
    <property type="match status" value="1"/>
</dbReference>
<dbReference type="PANTHER" id="PTHR45714">
    <property type="entry name" value="HOMEOBOX-LEUCINE ZIPPER PROTEIN HAT14"/>
    <property type="match status" value="1"/>
</dbReference>
<evidence type="ECO:0000256" key="3">
    <source>
        <dbReference type="ARBA" id="ARBA00023125"/>
    </source>
</evidence>
<dbReference type="Pfam" id="PF00046">
    <property type="entry name" value="Homeodomain"/>
    <property type="match status" value="1"/>
</dbReference>
<evidence type="ECO:0000256" key="7">
    <source>
        <dbReference type="PROSITE-ProRule" id="PRU00108"/>
    </source>
</evidence>
<dbReference type="PROSITE" id="PS50071">
    <property type="entry name" value="HOMEOBOX_2"/>
    <property type="match status" value="1"/>
</dbReference>
<dbReference type="SUPFAM" id="SSF46689">
    <property type="entry name" value="Homeodomain-like"/>
    <property type="match status" value="1"/>
</dbReference>
<organism evidence="11 12">
    <name type="scientific">Chytriomyces confervae</name>
    <dbReference type="NCBI Taxonomy" id="246404"/>
    <lineage>
        <taxon>Eukaryota</taxon>
        <taxon>Fungi</taxon>
        <taxon>Fungi incertae sedis</taxon>
        <taxon>Chytridiomycota</taxon>
        <taxon>Chytridiomycota incertae sedis</taxon>
        <taxon>Chytridiomycetes</taxon>
        <taxon>Chytridiales</taxon>
        <taxon>Chytriomycetaceae</taxon>
        <taxon>Chytriomyces</taxon>
    </lineage>
</organism>
<feature type="region of interest" description="Disordered" evidence="9">
    <location>
        <begin position="260"/>
        <end position="279"/>
    </location>
</feature>
<dbReference type="InterPro" id="IPR017970">
    <property type="entry name" value="Homeobox_CS"/>
</dbReference>
<dbReference type="AlphaFoldDB" id="A0A507D6K3"/>
<gene>
    <name evidence="11" type="ORF">CcCBS67573_g10285</name>
</gene>
<dbReference type="InterPro" id="IPR001356">
    <property type="entry name" value="HD"/>
</dbReference>
<keyword evidence="6 7" id="KW-0539">Nucleus</keyword>
<dbReference type="GO" id="GO:0000981">
    <property type="term" value="F:DNA-binding transcription factor activity, RNA polymerase II-specific"/>
    <property type="evidence" value="ECO:0007669"/>
    <property type="project" value="InterPro"/>
</dbReference>
<dbReference type="STRING" id="246404.A0A507D6K3"/>
<evidence type="ECO:0000259" key="10">
    <source>
        <dbReference type="PROSITE" id="PS50071"/>
    </source>
</evidence>
<keyword evidence="4 7" id="KW-0371">Homeobox</keyword>
<evidence type="ECO:0000256" key="9">
    <source>
        <dbReference type="SAM" id="MobiDB-lite"/>
    </source>
</evidence>
<dbReference type="PROSITE" id="PS00027">
    <property type="entry name" value="HOMEOBOX_1"/>
    <property type="match status" value="1"/>
</dbReference>
<evidence type="ECO:0000256" key="8">
    <source>
        <dbReference type="RuleBase" id="RU000682"/>
    </source>
</evidence>
<evidence type="ECO:0000256" key="2">
    <source>
        <dbReference type="ARBA" id="ARBA00023015"/>
    </source>
</evidence>
<dbReference type="CDD" id="cd00086">
    <property type="entry name" value="homeodomain"/>
    <property type="match status" value="1"/>
</dbReference>
<keyword evidence="3 7" id="KW-0238">DNA-binding</keyword>
<feature type="domain" description="Homeobox" evidence="10">
    <location>
        <begin position="309"/>
        <end position="369"/>
    </location>
</feature>
<protein>
    <recommendedName>
        <fullName evidence="10">Homeobox domain-containing protein</fullName>
    </recommendedName>
</protein>
<keyword evidence="12" id="KW-1185">Reference proteome</keyword>
<dbReference type="GO" id="GO:0003677">
    <property type="term" value="F:DNA binding"/>
    <property type="evidence" value="ECO:0007669"/>
    <property type="project" value="UniProtKB-UniRule"/>
</dbReference>
<evidence type="ECO:0000313" key="12">
    <source>
        <dbReference type="Proteomes" id="UP000320333"/>
    </source>
</evidence>
<name>A0A507D6K3_9FUNG</name>
<dbReference type="EMBL" id="QEAP01001335">
    <property type="protein sequence ID" value="TPX46965.1"/>
    <property type="molecule type" value="Genomic_DNA"/>
</dbReference>
<evidence type="ECO:0000313" key="11">
    <source>
        <dbReference type="EMBL" id="TPX46965.1"/>
    </source>
</evidence>
<comment type="subcellular location">
    <subcellularLocation>
        <location evidence="1 7 8">Nucleus</location>
    </subcellularLocation>
</comment>
<reference evidence="11 12" key="1">
    <citation type="journal article" date="2019" name="Sci. Rep.">
        <title>Comparative genomics of chytrid fungi reveal insights into the obligate biotrophic and pathogenic lifestyle of Synchytrium endobioticum.</title>
        <authorList>
            <person name="van de Vossenberg B.T.L.H."/>
            <person name="Warris S."/>
            <person name="Nguyen H.D.T."/>
            <person name="van Gent-Pelzer M.P.E."/>
            <person name="Joly D.L."/>
            <person name="van de Geest H.C."/>
            <person name="Bonants P.J.M."/>
            <person name="Smith D.S."/>
            <person name="Levesque C.A."/>
            <person name="van der Lee T.A.J."/>
        </authorList>
    </citation>
    <scope>NUCLEOTIDE SEQUENCE [LARGE SCALE GENOMIC DNA]</scope>
    <source>
        <strain evidence="11 12">CBS 675.73</strain>
    </source>
</reference>
<accession>A0A507D6K3</accession>
<evidence type="ECO:0000256" key="4">
    <source>
        <dbReference type="ARBA" id="ARBA00023155"/>
    </source>
</evidence>
<dbReference type="Gene3D" id="1.10.10.60">
    <property type="entry name" value="Homeodomain-like"/>
    <property type="match status" value="1"/>
</dbReference>
<keyword evidence="5" id="KW-0804">Transcription</keyword>
<evidence type="ECO:0000256" key="5">
    <source>
        <dbReference type="ARBA" id="ARBA00023163"/>
    </source>
</evidence>
<feature type="region of interest" description="Disordered" evidence="9">
    <location>
        <begin position="1"/>
        <end position="27"/>
    </location>
</feature>
<comment type="caution">
    <text evidence="11">The sequence shown here is derived from an EMBL/GenBank/DDBJ whole genome shotgun (WGS) entry which is preliminary data.</text>
</comment>
<sequence length="375" mass="42163">MDNDAYSTAMIRSTCRTQSQPQTSYTDVNSHPLLAHPPHSNSLPTVFLDDDLHDPNLHALAQPAGLGNGLGMRLDGAFDFLVPPLQQQQQQQQQRMNTAQAHAPHAAPLLANQIQAAQMRRLSFDPIAGLQLDDPRAVMPAIISQQQQQRIHSTPVHPLLLESSLRALSNLSSLDEFSFSRNHHPYHRHYQQQRPLPCYTAPQSRRNSITLHFNAPATAPASRLGSPILWSVPGSRATSPEPAAIKFPLINRTSENTKRNQTSINNNINSTSVNNNDNNTSSNTTTTTTITQFSPLNHTSIQTDKDDFDKEKGKRHRIPRDQMSWLRERYAENPHPTPAQMHVMARQLGMDRRKLRVWFQNRRAVAKKKALEAPS</sequence>
<dbReference type="SMART" id="SM00389">
    <property type="entry name" value="HOX"/>
    <property type="match status" value="1"/>
</dbReference>
<feature type="compositionally biased region" description="Low complexity" evidence="9">
    <location>
        <begin position="262"/>
        <end position="279"/>
    </location>
</feature>
<evidence type="ECO:0000256" key="6">
    <source>
        <dbReference type="ARBA" id="ARBA00023242"/>
    </source>
</evidence>
<feature type="compositionally biased region" description="Polar residues" evidence="9">
    <location>
        <begin position="10"/>
        <end position="27"/>
    </location>
</feature>
<proteinExistence type="predicted"/>
<evidence type="ECO:0000256" key="1">
    <source>
        <dbReference type="ARBA" id="ARBA00004123"/>
    </source>
</evidence>
<dbReference type="GO" id="GO:0005634">
    <property type="term" value="C:nucleus"/>
    <property type="evidence" value="ECO:0007669"/>
    <property type="project" value="UniProtKB-SubCell"/>
</dbReference>
<dbReference type="Proteomes" id="UP000320333">
    <property type="component" value="Unassembled WGS sequence"/>
</dbReference>